<sequence length="2131" mass="241293">MIIALQTLVFFRESIFNILDRLLRPYYRRFSLTFSRNSIVSSDEDDESEEQVFSEIDDERGVVFYPPMYVQRYAAVSDCLMDDRWRGKLEKIVDLGYHDMSFIKYLQETPGVKCIMGVDIDSIPLLCSSELTFNNYPPKSKDPLQITLFQGNAADPDYRLIGCDAVIAIEMIEHMLPHDLDRLVHNVFGFIKPWIAIFTTPNGDFNVLFKALEKNGLRRLDHFFEWTREQFNDWCGNIVVRYPEYTVFCKGIGPGPPSTEHIGCCSQMALFVAKDYHKQQDLNLDSLALVANTQVQNNISDMISSWEIPAETFTENNMLCKANRLNCTTLQVKKFSKTTQNLMTKNKLDSLSHTREVVDEIRQLRRMLNFNKDSVNQPEENNIWCNINWGENAPYWNQYYKVVREFRYPYETKSDECRVLDLISDEINRLIDNHYDEEFAVDVNKLEIPIEHLMQIVTHITNDVEKVKELLEWNGYEIVDNVVIHSRLVVDAVSLGSQDDWLEDDTLSDCYTDHTTDLRSTTISDGSTIVPDYHGRCLRRALNHKVRSLRKTLSADEDITAELDRVVCRLMMLALRSSRGRRNPLPARWMQCKLLDLLTLTEKAIERRKRHFIESFPLKAIDFGIPILTHLTCFFDIHNSCHAYSFVLKAPDITLRYIVYKYRHLVNEDHFGYVNPTTIFDGKAYAPKFLNTDETNLERTQAWVEEDIEVVSYPYHDNFKNSSGFTEIDNYKYKETHRSCKVGQWDNCEDTDVVLRKKYKRKVTQGTKVKNEDKRKGKSSNSKIVKKVSQKKSSCRNLFRNSSNKLVTKEYGNYGLRVKRTKERHRSPSSKPIPKSLIELCHPEMQVTEDVICTRLQNNSPVDKLICDIATTEESFLIDIIMEDHQETISLRRTIATDTNDEQETLIKSISDHIHTIDSNCGKNEIITENVPSQTIFLNDINEPSTSKGIRHNSTNAQCGPDDIQYLSVLSTATSFHALPKTISRCNIGELYMKNSDFGTSMTDEYSFNRSLTIKMKSIGIRIKDSDTNNSYVDNILYSDVKDTSSNFVLSTSDIKNTKSVGIHVTDSIKNIHFNEQNLHKDSTNTDDFIQVTHYTQDKLCPPMTGSVEIHNRNFGLLDISGESGIQNYPINKKYINFILTPQENYQINTEKKSFGIHIKDSNIILDKVECSTMTDDTTNDFKSDETKLLKLASTDLKIVDSTSDFNESVGSRKSPSHTALFRSLSDLKLKLSASRELQKLNTNKYIRSKLCCGGVHVHSYKDKKVSEDVVYQGEWQSYRPKASAKKKPQVPSLSKKATESKCIYKKTNSKEKISSKIATNKEIKPISKKPIAVPDMTTARIRPDICKMNKQNWPIKNDIVLTPVPKVNKPLKSVTRVASKIKMSSISSKTKIPYQAKMSTIVAVSFKKEGTKPQNLSSKNYIPPYLKRNLEKIQQSRINNITPKLDIVGKSIKINKERSISSLTPIVHEKTEQIRKDLLKFDVLPRENISYLVFRNEIENKENGSVGQSQVDKKSSGKKNDSINKRACSSPSQNSSTCSSPNSIATVRQASKRPKTFKKSSNISRKSSIGTSGSENTTPNKNKKIVKRAKSTKKSIDNVFDNKENVPQTSGQYNKEIERKSLGSFVGRHNSVFIAQVKKDSTSLNNSVSKDKTLKKSNIKIPTVESSNTLLKSVTHLGTSKKSLNSELVLSDEENEKFITKSDMTLVLEPHQKINEVRVESTEMEKNVDNSLLTERLNSLDNNLTQSHPSTMMTIRQLIDETLDSIITSLDINNSFDSETVILSQEDLNESPKDSSLQSYKTAIVIENNINTIIESDLENALNRTFDSTIGNESIISLADTGLSLADDLDTISFKSITIVSKYSDYFLADNELDNSNSSHKDSVRDIFDRKDHIVSQKPPGPLTLQMFSGFSLNAESIVRDRFDAINLIDSETGSLAVEIPRQATSEELFVSGRSSGSYESCILDEDSVVPNWLFRIISQQQSNNEDETAIELVIQEAPVVLPIPISDPMIDANGNVLEPVLGVGAGDGRGMHSDNSQDSSGRGTSLSSTDTSSGQQSEAILVDPFTGQFELLGESIDSAVVIPNFIDEAETSDNATTINEVLTNPLLAASDFDADVSSLDTDVPDFSDN</sequence>
<protein>
    <submittedName>
        <fullName evidence="1">Uncharacterized protein</fullName>
    </submittedName>
</protein>
<reference evidence="1 2" key="1">
    <citation type="journal article" date="2021" name="Front. Genet.">
        <title>Chromosome-Level Genome Assembly Reveals Significant Gene Expansion in the Toll and IMD Signaling Pathways of Dendrolimus kikuchii.</title>
        <authorList>
            <person name="Zhou J."/>
            <person name="Wu P."/>
            <person name="Xiong Z."/>
            <person name="Liu N."/>
            <person name="Zhao N."/>
            <person name="Ji M."/>
            <person name="Qiu Y."/>
            <person name="Yang B."/>
        </authorList>
    </citation>
    <scope>NUCLEOTIDE SEQUENCE [LARGE SCALE GENOMIC DNA]</scope>
    <source>
        <strain evidence="1">Ann1</strain>
    </source>
</reference>
<accession>A0ACC1DAX6</accession>
<comment type="caution">
    <text evidence="1">The sequence shown here is derived from an EMBL/GenBank/DDBJ whole genome shotgun (WGS) entry which is preliminary data.</text>
</comment>
<organism evidence="1 2">
    <name type="scientific">Dendrolimus kikuchii</name>
    <dbReference type="NCBI Taxonomy" id="765133"/>
    <lineage>
        <taxon>Eukaryota</taxon>
        <taxon>Metazoa</taxon>
        <taxon>Ecdysozoa</taxon>
        <taxon>Arthropoda</taxon>
        <taxon>Hexapoda</taxon>
        <taxon>Insecta</taxon>
        <taxon>Pterygota</taxon>
        <taxon>Neoptera</taxon>
        <taxon>Endopterygota</taxon>
        <taxon>Lepidoptera</taxon>
        <taxon>Glossata</taxon>
        <taxon>Ditrysia</taxon>
        <taxon>Bombycoidea</taxon>
        <taxon>Lasiocampidae</taxon>
        <taxon>Dendrolimus</taxon>
    </lineage>
</organism>
<proteinExistence type="predicted"/>
<evidence type="ECO:0000313" key="2">
    <source>
        <dbReference type="Proteomes" id="UP000824533"/>
    </source>
</evidence>
<dbReference type="Proteomes" id="UP000824533">
    <property type="component" value="Linkage Group LG05"/>
</dbReference>
<dbReference type="EMBL" id="CM034391">
    <property type="protein sequence ID" value="KAJ0180985.1"/>
    <property type="molecule type" value="Genomic_DNA"/>
</dbReference>
<name>A0ACC1DAX6_9NEOP</name>
<keyword evidence="2" id="KW-1185">Reference proteome</keyword>
<evidence type="ECO:0000313" key="1">
    <source>
        <dbReference type="EMBL" id="KAJ0180985.1"/>
    </source>
</evidence>
<gene>
    <name evidence="1" type="ORF">K1T71_003070</name>
</gene>